<feature type="compositionally biased region" description="Acidic residues" evidence="1">
    <location>
        <begin position="85"/>
        <end position="112"/>
    </location>
</feature>
<dbReference type="EnsemblMetazoa" id="CJA36703.1">
    <property type="protein sequence ID" value="CJA36703.1"/>
    <property type="gene ID" value="WBGene00212550"/>
</dbReference>
<dbReference type="AlphaFoldDB" id="A0A8R1EJI1"/>
<accession>A0A8R1EJI1</accession>
<evidence type="ECO:0000313" key="3">
    <source>
        <dbReference type="Proteomes" id="UP000005237"/>
    </source>
</evidence>
<organism evidence="2 3">
    <name type="scientific">Caenorhabditis japonica</name>
    <dbReference type="NCBI Taxonomy" id="281687"/>
    <lineage>
        <taxon>Eukaryota</taxon>
        <taxon>Metazoa</taxon>
        <taxon>Ecdysozoa</taxon>
        <taxon>Nematoda</taxon>
        <taxon>Chromadorea</taxon>
        <taxon>Rhabditida</taxon>
        <taxon>Rhabditina</taxon>
        <taxon>Rhabditomorpha</taxon>
        <taxon>Rhabditoidea</taxon>
        <taxon>Rhabditidae</taxon>
        <taxon>Peloderinae</taxon>
        <taxon>Caenorhabditis</taxon>
    </lineage>
</organism>
<reference evidence="2" key="2">
    <citation type="submission" date="2022-06" db="UniProtKB">
        <authorList>
            <consortium name="EnsemblMetazoa"/>
        </authorList>
    </citation>
    <scope>IDENTIFICATION</scope>
    <source>
        <strain evidence="2">DF5081</strain>
    </source>
</reference>
<sequence length="137" mass="14961">MLRVRRSVEASYNVNVTLTSVQMRVDAERKAQETTSGTVNPMDTLDTQTSSTAQDGGSILQASLNKGNVAFVRGASKTVAKETTENPDEIDLGDDDDEEEEEEENDGEEMEVDISTKTVPAQIFGSLKQAEEEEEEA</sequence>
<feature type="compositionally biased region" description="Polar residues" evidence="1">
    <location>
        <begin position="33"/>
        <end position="59"/>
    </location>
</feature>
<reference evidence="3" key="1">
    <citation type="submission" date="2010-08" db="EMBL/GenBank/DDBJ databases">
        <authorList>
            <consortium name="Caenorhabditis japonica Sequencing Consortium"/>
            <person name="Wilson R.K."/>
        </authorList>
    </citation>
    <scope>NUCLEOTIDE SEQUENCE [LARGE SCALE GENOMIC DNA]</scope>
    <source>
        <strain evidence="3">DF5081</strain>
    </source>
</reference>
<proteinExistence type="predicted"/>
<protein>
    <submittedName>
        <fullName evidence="2">Uncharacterized protein</fullName>
    </submittedName>
</protein>
<evidence type="ECO:0000313" key="2">
    <source>
        <dbReference type="EnsemblMetazoa" id="CJA36703.1"/>
    </source>
</evidence>
<feature type="region of interest" description="Disordered" evidence="1">
    <location>
        <begin position="76"/>
        <end position="137"/>
    </location>
</feature>
<dbReference type="Proteomes" id="UP000005237">
    <property type="component" value="Unassembled WGS sequence"/>
</dbReference>
<evidence type="ECO:0000256" key="1">
    <source>
        <dbReference type="SAM" id="MobiDB-lite"/>
    </source>
</evidence>
<keyword evidence="3" id="KW-1185">Reference proteome</keyword>
<name>A0A8R1EJI1_CAEJA</name>
<feature type="region of interest" description="Disordered" evidence="1">
    <location>
        <begin position="28"/>
        <end position="59"/>
    </location>
</feature>